<reference evidence="8 9" key="1">
    <citation type="submission" date="2016-05" db="EMBL/GenBank/DDBJ databases">
        <title>Complete genome sequence of two 2,5-diketo-D-glunonic acid producing strain Tatumella citrea.</title>
        <authorList>
            <person name="Duan C."/>
            <person name="Yang J."/>
            <person name="Yang S."/>
        </authorList>
    </citation>
    <scope>NUCLEOTIDE SEQUENCE [LARGE SCALE GENOMIC DNA]</scope>
    <source>
        <strain evidence="7 8">ATCC 39140</strain>
        <strain evidence="6 9">DSM 13699</strain>
    </source>
</reference>
<dbReference type="KEGG" id="tci:A7K98_02480"/>
<dbReference type="Pfam" id="PF03466">
    <property type="entry name" value="LysR_substrate"/>
    <property type="match status" value="1"/>
</dbReference>
<evidence type="ECO:0000313" key="9">
    <source>
        <dbReference type="Proteomes" id="UP000195814"/>
    </source>
</evidence>
<dbReference type="Pfam" id="PF00126">
    <property type="entry name" value="HTH_1"/>
    <property type="match status" value="1"/>
</dbReference>
<keyword evidence="4" id="KW-0804">Transcription</keyword>
<dbReference type="PANTHER" id="PTHR30579">
    <property type="entry name" value="TRANSCRIPTIONAL REGULATOR"/>
    <property type="match status" value="1"/>
</dbReference>
<dbReference type="SUPFAM" id="SSF53850">
    <property type="entry name" value="Periplasmic binding protein-like II"/>
    <property type="match status" value="1"/>
</dbReference>
<evidence type="ECO:0000313" key="6">
    <source>
        <dbReference type="EMBL" id="ARU92756.1"/>
    </source>
</evidence>
<evidence type="ECO:0000256" key="2">
    <source>
        <dbReference type="ARBA" id="ARBA00023015"/>
    </source>
</evidence>
<dbReference type="RefSeq" id="WP_087487144.1">
    <property type="nucleotide sequence ID" value="NZ_CP015579.1"/>
</dbReference>
<evidence type="ECO:0000256" key="3">
    <source>
        <dbReference type="ARBA" id="ARBA00023125"/>
    </source>
</evidence>
<sequence length="312" mass="35022">MAALDYSFSQIEAFACIAEQGSLSKAALFLGKDRTTLRDLLDYLEDALGYRLFIREGRKLILTPQGQQLHRQAHLLLRQARAFESYAHSLRVPQQQELVMVYDPFIPAGLTAAITTLMSEQGIRFSAWSGSRLQAEAALSEGSAHLALCQSGDRALGTQMEWCALGSVELDFYASRRLLQDRQQPLTLLDLSVVPQLVMHRSQEEQTARRLQISGQTLYANERATLRNMLENGQGWGFFPVHFGAEHWHKVDRLDSEVGHQGLNLTMVALWLPGAARQPLLQQLLQRLPQLWRESTTEVTAADHKSSGLPDC</sequence>
<protein>
    <submittedName>
        <fullName evidence="6">LysR family transcriptional regulator</fullName>
    </submittedName>
</protein>
<dbReference type="InterPro" id="IPR005119">
    <property type="entry name" value="LysR_subst-bd"/>
</dbReference>
<dbReference type="InterPro" id="IPR000847">
    <property type="entry name" value="LysR_HTH_N"/>
</dbReference>
<dbReference type="GO" id="GO:0003677">
    <property type="term" value="F:DNA binding"/>
    <property type="evidence" value="ECO:0007669"/>
    <property type="project" value="UniProtKB-KW"/>
</dbReference>
<comment type="similarity">
    <text evidence="1">Belongs to the LysR transcriptional regulatory family.</text>
</comment>
<evidence type="ECO:0000259" key="5">
    <source>
        <dbReference type="PROSITE" id="PS50931"/>
    </source>
</evidence>
<dbReference type="AlphaFoldDB" id="A0A1Y0L407"/>
<gene>
    <name evidence="6" type="ORF">A7K98_02480</name>
    <name evidence="7" type="ORF">A7K99_02480</name>
</gene>
<dbReference type="InterPro" id="IPR036390">
    <property type="entry name" value="WH_DNA-bd_sf"/>
</dbReference>
<feature type="domain" description="HTH lysR-type" evidence="5">
    <location>
        <begin position="6"/>
        <end position="63"/>
    </location>
</feature>
<dbReference type="SUPFAM" id="SSF46785">
    <property type="entry name" value="Winged helix' DNA-binding domain"/>
    <property type="match status" value="1"/>
</dbReference>
<dbReference type="PANTHER" id="PTHR30579:SF7">
    <property type="entry name" value="HTH-TYPE TRANSCRIPTIONAL REGULATOR LRHA-RELATED"/>
    <property type="match status" value="1"/>
</dbReference>
<accession>A0A1Y0L407</accession>
<keyword evidence="3" id="KW-0238">DNA-binding</keyword>
<dbReference type="InterPro" id="IPR036388">
    <property type="entry name" value="WH-like_DNA-bd_sf"/>
</dbReference>
<proteinExistence type="inferred from homology"/>
<organism evidence="6 9">
    <name type="scientific">Tatumella citrea</name>
    <name type="common">Pantoea citrea</name>
    <dbReference type="NCBI Taxonomy" id="53336"/>
    <lineage>
        <taxon>Bacteria</taxon>
        <taxon>Pseudomonadati</taxon>
        <taxon>Pseudomonadota</taxon>
        <taxon>Gammaproteobacteria</taxon>
        <taxon>Enterobacterales</taxon>
        <taxon>Erwiniaceae</taxon>
        <taxon>Tatumella</taxon>
    </lineage>
</organism>
<dbReference type="InterPro" id="IPR050176">
    <property type="entry name" value="LTTR"/>
</dbReference>
<dbReference type="Proteomes" id="UP000195729">
    <property type="component" value="Chromosome"/>
</dbReference>
<name>A0A1Y0L407_TATCI</name>
<evidence type="ECO:0000256" key="4">
    <source>
        <dbReference type="ARBA" id="ARBA00023163"/>
    </source>
</evidence>
<dbReference type="EMBL" id="CP015581">
    <property type="protein sequence ID" value="ARU96794.1"/>
    <property type="molecule type" value="Genomic_DNA"/>
</dbReference>
<evidence type="ECO:0000313" key="8">
    <source>
        <dbReference type="Proteomes" id="UP000195729"/>
    </source>
</evidence>
<dbReference type="OrthoDB" id="196624at2"/>
<dbReference type="PROSITE" id="PS50931">
    <property type="entry name" value="HTH_LYSR"/>
    <property type="match status" value="1"/>
</dbReference>
<dbReference type="EMBL" id="CP015579">
    <property type="protein sequence ID" value="ARU92756.1"/>
    <property type="molecule type" value="Genomic_DNA"/>
</dbReference>
<evidence type="ECO:0000313" key="7">
    <source>
        <dbReference type="EMBL" id="ARU96794.1"/>
    </source>
</evidence>
<evidence type="ECO:0000256" key="1">
    <source>
        <dbReference type="ARBA" id="ARBA00009437"/>
    </source>
</evidence>
<dbReference type="GO" id="GO:0003700">
    <property type="term" value="F:DNA-binding transcription factor activity"/>
    <property type="evidence" value="ECO:0007669"/>
    <property type="project" value="InterPro"/>
</dbReference>
<dbReference type="Gene3D" id="3.40.190.290">
    <property type="match status" value="1"/>
</dbReference>
<keyword evidence="2" id="KW-0805">Transcription regulation</keyword>
<dbReference type="Proteomes" id="UP000195814">
    <property type="component" value="Chromosome"/>
</dbReference>
<keyword evidence="8" id="KW-1185">Reference proteome</keyword>
<dbReference type="Gene3D" id="1.10.10.10">
    <property type="entry name" value="Winged helix-like DNA-binding domain superfamily/Winged helix DNA-binding domain"/>
    <property type="match status" value="1"/>
</dbReference>